<feature type="compositionally biased region" description="Polar residues" evidence="1">
    <location>
        <begin position="109"/>
        <end position="122"/>
    </location>
</feature>
<feature type="compositionally biased region" description="Polar residues" evidence="1">
    <location>
        <begin position="140"/>
        <end position="151"/>
    </location>
</feature>
<dbReference type="AlphaFoldDB" id="A0A2K0TLG2"/>
<feature type="compositionally biased region" description="Low complexity" evidence="1">
    <location>
        <begin position="321"/>
        <end position="330"/>
    </location>
</feature>
<accession>A0A2K0TLG2</accession>
<protein>
    <recommendedName>
        <fullName evidence="4">Clr5 domain-containing protein</fullName>
    </recommendedName>
</protein>
<evidence type="ECO:0000313" key="2">
    <source>
        <dbReference type="EMBL" id="PNP46362.1"/>
    </source>
</evidence>
<feature type="compositionally biased region" description="Polar residues" evidence="1">
    <location>
        <begin position="566"/>
        <end position="582"/>
    </location>
</feature>
<feature type="region of interest" description="Disordered" evidence="1">
    <location>
        <begin position="563"/>
        <end position="598"/>
    </location>
</feature>
<gene>
    <name evidence="2" type="ORF">TGAMA5MH_02398</name>
</gene>
<feature type="compositionally biased region" description="Polar residues" evidence="1">
    <location>
        <begin position="295"/>
        <end position="318"/>
    </location>
</feature>
<evidence type="ECO:0000256" key="1">
    <source>
        <dbReference type="SAM" id="MobiDB-lite"/>
    </source>
</evidence>
<dbReference type="Proteomes" id="UP000236546">
    <property type="component" value="Unassembled WGS sequence"/>
</dbReference>
<name>A0A2K0TLG2_9HYPO</name>
<sequence length="598" mass="65434">MVGSAQYQDNEIEWVLSAVVKKKKQLYIQTQFREKFGRALNHNQIRYIKNKYGKDPRFNSPLVNIHAPPRVTTPEPEGSSEHEDVNTQNNNDAAFENQNQAGPSMATGEAQNGLENDGTKATQPKRKRSRHEQGDALERLTTQTNKSQRLNLNFSPQQGAILRTYQAETFSQPQNTLGARLPVSNSHTHPPSMPQASLGNSGHAPRYAGMIQGFQHPHIFPFLHSTNTNVTWAPSMFMNSHSWEVAGNTPVFTSTSGSGDASALLQASPSPRMKQRHSMGYTTFQSPTADQYQLRQPSSQLGDQQVSQFSPATPNLSSPPHAAYQEQHQQLLQQEQQLYSHTDDTIPTLPGSEISNSENAAYVQNLSGVAPQLIPSFQEVPIESTCPRHGTKLSNPTGMGGGINWAHTTTPLNSSPQDLSLFNFTTPPMSSPFEIVRQRGLTAATSQAIGQTLHYNANMFNSSLSTQGQHYHSPPQSGQQHLNFDGSTFELLSMAQTPIPNTTTAMPYAQLSYPMNNSTMEFSPSMVQAGNRPHLCQCRSTPGSHVCSVHGTVHDLSGTIDPRLLATNSASPNPRTSGSSPFGETKHEQGTPTKSSLS</sequence>
<reference evidence="2 3" key="1">
    <citation type="submission" date="2017-02" db="EMBL/GenBank/DDBJ databases">
        <title>Genomes of Trichoderma spp. with biocontrol activity.</title>
        <authorList>
            <person name="Gardiner D."/>
            <person name="Kazan K."/>
            <person name="Vos C."/>
            <person name="Harvey P."/>
        </authorList>
    </citation>
    <scope>NUCLEOTIDE SEQUENCE [LARGE SCALE GENOMIC DNA]</scope>
    <source>
        <strain evidence="2 3">A5MH</strain>
    </source>
</reference>
<feature type="compositionally biased region" description="Polar residues" evidence="1">
    <location>
        <begin position="86"/>
        <end position="102"/>
    </location>
</feature>
<evidence type="ECO:0008006" key="4">
    <source>
        <dbReference type="Google" id="ProtNLM"/>
    </source>
</evidence>
<feature type="region of interest" description="Disordered" evidence="1">
    <location>
        <begin position="254"/>
        <end position="278"/>
    </location>
</feature>
<feature type="region of interest" description="Disordered" evidence="1">
    <location>
        <begin position="295"/>
        <end position="330"/>
    </location>
</feature>
<dbReference type="OrthoDB" id="4736382at2759"/>
<comment type="caution">
    <text evidence="2">The sequence shown here is derived from an EMBL/GenBank/DDBJ whole genome shotgun (WGS) entry which is preliminary data.</text>
</comment>
<feature type="compositionally biased region" description="Polar residues" evidence="1">
    <location>
        <begin position="254"/>
        <end position="269"/>
    </location>
</feature>
<dbReference type="EMBL" id="MTYH01000016">
    <property type="protein sequence ID" value="PNP46362.1"/>
    <property type="molecule type" value="Genomic_DNA"/>
</dbReference>
<organism evidence="2 3">
    <name type="scientific">Trichoderma gamsii</name>
    <dbReference type="NCBI Taxonomy" id="398673"/>
    <lineage>
        <taxon>Eukaryota</taxon>
        <taxon>Fungi</taxon>
        <taxon>Dikarya</taxon>
        <taxon>Ascomycota</taxon>
        <taxon>Pezizomycotina</taxon>
        <taxon>Sordariomycetes</taxon>
        <taxon>Hypocreomycetidae</taxon>
        <taxon>Hypocreales</taxon>
        <taxon>Hypocreaceae</taxon>
        <taxon>Trichoderma</taxon>
    </lineage>
</organism>
<proteinExistence type="predicted"/>
<feature type="region of interest" description="Disordered" evidence="1">
    <location>
        <begin position="58"/>
        <end position="151"/>
    </location>
</feature>
<evidence type="ECO:0000313" key="3">
    <source>
        <dbReference type="Proteomes" id="UP000236546"/>
    </source>
</evidence>